<protein>
    <submittedName>
        <fullName evidence="1">Uncharacterized protein</fullName>
    </submittedName>
</protein>
<name>A0AAV3RFQ6_LITER</name>
<comment type="caution">
    <text evidence="1">The sequence shown here is derived from an EMBL/GenBank/DDBJ whole genome shotgun (WGS) entry which is preliminary data.</text>
</comment>
<accession>A0AAV3RFQ6</accession>
<gene>
    <name evidence="1" type="ORF">LIER_28443</name>
</gene>
<dbReference type="EMBL" id="BAABME010009464">
    <property type="protein sequence ID" value="GAA0175219.1"/>
    <property type="molecule type" value="Genomic_DNA"/>
</dbReference>
<sequence>MAIHQRYGVKRFSTLCRIGGSGYKTLGSLAKSKSVTVKRRRAMWYHLYLPMDLWLGRGCPLNPYLKGYLVEYLRRDLRPRDLRVCPDEMFEMPGMKEFQEWSLLRGWVDEVMVKVGSLCYDLVLSLALDYRPGLLPEATPLWGGYLCGGTDGQSFLVQTRGLEQPRAWRGVI</sequence>
<evidence type="ECO:0000313" key="2">
    <source>
        <dbReference type="Proteomes" id="UP001454036"/>
    </source>
</evidence>
<dbReference type="Proteomes" id="UP001454036">
    <property type="component" value="Unassembled WGS sequence"/>
</dbReference>
<proteinExistence type="predicted"/>
<keyword evidence="2" id="KW-1185">Reference proteome</keyword>
<reference evidence="1 2" key="1">
    <citation type="submission" date="2024-01" db="EMBL/GenBank/DDBJ databases">
        <title>The complete chloroplast genome sequence of Lithospermum erythrorhizon: insights into the phylogenetic relationship among Boraginaceae species and the maternal lineages of purple gromwells.</title>
        <authorList>
            <person name="Okada T."/>
            <person name="Watanabe K."/>
        </authorList>
    </citation>
    <scope>NUCLEOTIDE SEQUENCE [LARGE SCALE GENOMIC DNA]</scope>
</reference>
<organism evidence="1 2">
    <name type="scientific">Lithospermum erythrorhizon</name>
    <name type="common">Purple gromwell</name>
    <name type="synonym">Lithospermum officinale var. erythrorhizon</name>
    <dbReference type="NCBI Taxonomy" id="34254"/>
    <lineage>
        <taxon>Eukaryota</taxon>
        <taxon>Viridiplantae</taxon>
        <taxon>Streptophyta</taxon>
        <taxon>Embryophyta</taxon>
        <taxon>Tracheophyta</taxon>
        <taxon>Spermatophyta</taxon>
        <taxon>Magnoliopsida</taxon>
        <taxon>eudicotyledons</taxon>
        <taxon>Gunneridae</taxon>
        <taxon>Pentapetalae</taxon>
        <taxon>asterids</taxon>
        <taxon>lamiids</taxon>
        <taxon>Boraginales</taxon>
        <taxon>Boraginaceae</taxon>
        <taxon>Boraginoideae</taxon>
        <taxon>Lithospermeae</taxon>
        <taxon>Lithospermum</taxon>
    </lineage>
</organism>
<dbReference type="AlphaFoldDB" id="A0AAV3RFQ6"/>
<evidence type="ECO:0000313" key="1">
    <source>
        <dbReference type="EMBL" id="GAA0175219.1"/>
    </source>
</evidence>